<keyword evidence="8 11" id="KW-0472">Membrane</keyword>
<evidence type="ECO:0000313" key="14">
    <source>
        <dbReference type="Proteomes" id="UP000193218"/>
    </source>
</evidence>
<dbReference type="InParanoid" id="A0A1Y1URT4"/>
<feature type="transmembrane region" description="Helical" evidence="11">
    <location>
        <begin position="666"/>
        <end position="684"/>
    </location>
</feature>
<comment type="catalytic activity">
    <reaction evidence="9">
        <text>itraconazole(in) + ATP + H2O = itraconazole(out) + ADP + phosphate + H(+)</text>
        <dbReference type="Rhea" id="RHEA:33503"/>
        <dbReference type="ChEBI" id="CHEBI:6076"/>
        <dbReference type="ChEBI" id="CHEBI:15377"/>
        <dbReference type="ChEBI" id="CHEBI:15378"/>
        <dbReference type="ChEBI" id="CHEBI:30616"/>
        <dbReference type="ChEBI" id="CHEBI:43474"/>
        <dbReference type="ChEBI" id="CHEBI:456216"/>
    </reaction>
    <physiologicalReaction direction="left-to-right" evidence="9">
        <dbReference type="Rhea" id="RHEA:33504"/>
    </physiologicalReaction>
</comment>
<dbReference type="GO" id="GO:0005524">
    <property type="term" value="F:ATP binding"/>
    <property type="evidence" value="ECO:0007669"/>
    <property type="project" value="UniProtKB-KW"/>
</dbReference>
<dbReference type="GO" id="GO:0016020">
    <property type="term" value="C:membrane"/>
    <property type="evidence" value="ECO:0007669"/>
    <property type="project" value="UniProtKB-SubCell"/>
</dbReference>
<keyword evidence="6 13" id="KW-0067">ATP-binding</keyword>
<dbReference type="InterPro" id="IPR017871">
    <property type="entry name" value="ABC_transporter-like_CS"/>
</dbReference>
<dbReference type="OrthoDB" id="245989at2759"/>
<evidence type="ECO:0000313" key="13">
    <source>
        <dbReference type="EMBL" id="ORX40760.1"/>
    </source>
</evidence>
<dbReference type="Pfam" id="PF14510">
    <property type="entry name" value="ABC_trans_N"/>
    <property type="match status" value="1"/>
</dbReference>
<feature type="region of interest" description="Disordered" evidence="10">
    <location>
        <begin position="1544"/>
        <end position="1567"/>
    </location>
</feature>
<dbReference type="Pfam" id="PF00005">
    <property type="entry name" value="ABC_tran"/>
    <property type="match status" value="2"/>
</dbReference>
<proteinExistence type="inferred from homology"/>
<evidence type="ECO:0000256" key="7">
    <source>
        <dbReference type="ARBA" id="ARBA00022989"/>
    </source>
</evidence>
<evidence type="ECO:0000256" key="5">
    <source>
        <dbReference type="ARBA" id="ARBA00022741"/>
    </source>
</evidence>
<dbReference type="SUPFAM" id="SSF52540">
    <property type="entry name" value="P-loop containing nucleoside triphosphate hydrolases"/>
    <property type="match status" value="2"/>
</dbReference>
<keyword evidence="5" id="KW-0547">Nucleotide-binding</keyword>
<feature type="transmembrane region" description="Helical" evidence="11">
    <location>
        <begin position="803"/>
        <end position="823"/>
    </location>
</feature>
<comment type="similarity">
    <text evidence="2">Belongs to the ABC transporter superfamily. ABCG family. PDR (TC 3.A.1.205) subfamily.</text>
</comment>
<dbReference type="InterPro" id="IPR027417">
    <property type="entry name" value="P-loop_NTPase"/>
</dbReference>
<comment type="subcellular location">
    <subcellularLocation>
        <location evidence="1">Membrane</location>
        <topology evidence="1">Multi-pass membrane protein</topology>
    </subcellularLocation>
</comment>
<evidence type="ECO:0000256" key="2">
    <source>
        <dbReference type="ARBA" id="ARBA00006012"/>
    </source>
</evidence>
<feature type="transmembrane region" description="Helical" evidence="11">
    <location>
        <begin position="560"/>
        <end position="577"/>
    </location>
</feature>
<evidence type="ECO:0000256" key="1">
    <source>
        <dbReference type="ARBA" id="ARBA00004141"/>
    </source>
</evidence>
<feature type="transmembrane region" description="Helical" evidence="11">
    <location>
        <begin position="1277"/>
        <end position="1300"/>
    </location>
</feature>
<comment type="caution">
    <text evidence="13">The sequence shown here is derived from an EMBL/GenBank/DDBJ whole genome shotgun (WGS) entry which is preliminary data.</text>
</comment>
<feature type="transmembrane region" description="Helical" evidence="11">
    <location>
        <begin position="1246"/>
        <end position="1265"/>
    </location>
</feature>
<evidence type="ECO:0000256" key="3">
    <source>
        <dbReference type="ARBA" id="ARBA00022448"/>
    </source>
</evidence>
<dbReference type="Gene3D" id="3.40.50.300">
    <property type="entry name" value="P-loop containing nucleotide triphosphate hydrolases"/>
    <property type="match status" value="2"/>
</dbReference>
<feature type="transmembrane region" description="Helical" evidence="11">
    <location>
        <begin position="1366"/>
        <end position="1386"/>
    </location>
</feature>
<dbReference type="RefSeq" id="XP_021874439.1">
    <property type="nucleotide sequence ID" value="XM_022014335.1"/>
</dbReference>
<evidence type="ECO:0000256" key="11">
    <source>
        <dbReference type="SAM" id="Phobius"/>
    </source>
</evidence>
<dbReference type="GO" id="GO:0016887">
    <property type="term" value="F:ATP hydrolysis activity"/>
    <property type="evidence" value="ECO:0007669"/>
    <property type="project" value="InterPro"/>
</dbReference>
<dbReference type="InterPro" id="IPR010929">
    <property type="entry name" value="PDR_CDR_ABC"/>
</dbReference>
<keyword evidence="14" id="KW-1185">Reference proteome</keyword>
<evidence type="ECO:0000256" key="8">
    <source>
        <dbReference type="ARBA" id="ARBA00023136"/>
    </source>
</evidence>
<gene>
    <name evidence="13" type="ORF">BD324DRAFT_612031</name>
</gene>
<dbReference type="PANTHER" id="PTHR19241">
    <property type="entry name" value="ATP-BINDING CASSETTE TRANSPORTER"/>
    <property type="match status" value="1"/>
</dbReference>
<dbReference type="FunCoup" id="A0A1Y1URT4">
    <property type="interactions" value="89"/>
</dbReference>
<dbReference type="GeneID" id="33556143"/>
<dbReference type="PROSITE" id="PS00211">
    <property type="entry name" value="ABC_TRANSPORTER_1"/>
    <property type="match status" value="1"/>
</dbReference>
<dbReference type="InterPro" id="IPR043926">
    <property type="entry name" value="ABCG_dom"/>
</dbReference>
<keyword evidence="4 11" id="KW-0812">Transmembrane</keyword>
<evidence type="ECO:0000256" key="10">
    <source>
        <dbReference type="SAM" id="MobiDB-lite"/>
    </source>
</evidence>
<dbReference type="InterPro" id="IPR034001">
    <property type="entry name" value="ABCG_PDR_1"/>
</dbReference>
<feature type="compositionally biased region" description="Basic and acidic residues" evidence="10">
    <location>
        <begin position="1544"/>
        <end position="1559"/>
    </location>
</feature>
<feature type="region of interest" description="Disordered" evidence="10">
    <location>
        <begin position="1"/>
        <end position="98"/>
    </location>
</feature>
<dbReference type="Pfam" id="PF19055">
    <property type="entry name" value="ABC2_membrane_7"/>
    <property type="match status" value="1"/>
</dbReference>
<dbReference type="EMBL" id="NBSH01000001">
    <property type="protein sequence ID" value="ORX40760.1"/>
    <property type="molecule type" value="Genomic_DNA"/>
</dbReference>
<dbReference type="Proteomes" id="UP000193218">
    <property type="component" value="Unassembled WGS sequence"/>
</dbReference>
<keyword evidence="7 11" id="KW-1133">Transmembrane helix</keyword>
<dbReference type="Pfam" id="PF01061">
    <property type="entry name" value="ABC2_membrane"/>
    <property type="match status" value="2"/>
</dbReference>
<sequence>MSTGLDFGFENRETRGAPSAIELGKPIASTEGDHRSPAQQYHLGIENILPDSLTSPHADNSSGRSGDDDVPNGSSSSDRDARTLNGENSSPSDDPKRVQRDAELAGLARQLTRHSTRTGLTGENLFEYQEGSDLDPFSDNFNARKYVKGLAALSRDQGVERLSGVSFSNLSVHGYGSDADYQKTVGNLPMSYVGQAMDMIRGRKRKVQILNGLDGYLEAGEMLVVLGPPGSGCTTLLKTIAGEMNGIYLDDETELNYRGIHPKKMHKQFRGEAIYTAEVDVHFPNLTVGDTLAFASECRVPRTPPAGLTQKQFASHSRDVMMSTFGISHTVNTIIGNEYIRGVSGGERKRVTICEAALSGAPLQCWDNSTRGLDSANAIEFCKNLKLSSEYLSTTSVVAIYQSPQSAYDLFDKVSVLYEGEQIFFGKCTDAKAFFTNMGFECPEQQTVPDFLTSLTSPSERKAKKGYESRVPTTPQEFVAVWKKSPEYAQLKKDIQSYNEKHPMDGDSYKTFLASRRQQQAKHLRAKSPYTLSYGQQIKICLRRGFWRLKADPSLTLTQLFGNFVMALIISSVFYNLQPTTSSLYQIGALIFFAALINAFGAALEILTLYAQRPIVEKHTQYAFYHPSAEAFASMLTDMPYKILNNLTTNLTLYFMTNLRRAPGPFFFFVLITFTMTLVMSMIFRSIAALSRVFVLAMTPAAIIMIGLIVYTGFAIPVVQMRGWSRWINYINPIGYGFESLMINEFHDREFLCSQYIPAGPGYQNVGADNRICSVVGAQAGDAYVEGDTYIYLSYGYEYQHKWRNFGILIAFAVFFLGVYLLATELISAQRSKGEILVFPRGHFPAEMLKKQANDEESQQTRSNEKSKLGGKVERQITGTARADQGIIQKQTSIFSWKDVVYDIKIKKEPRRILNHVDGWVKPGTLTALMGVSGAGKTTLLDVLAARVTMGVVTGEMLVDGEQRDVSFQRKTGYVQQQDLHLQTSTVREALRFSAELRQPKHVSKQEKWDYVEEVLKLLEMDAYADAVVGVPGEGLNVEQRKRLTIGVELVAKPALLLFLDEPTSGLDSQTSWNILKLLRKLTEHGQAILCTIHQPSAILFENFDRLLLLAKGGKTVYFGEVGQGSHILIDYFERNGAIPYPAGENPAEWMLSAIGAAPGSKSDKDWFEVWNESPERAKVKEHLEELKTERRKIVAEEKAKKSSQSKEDAQLDKAAYAEFAAPFWQQMWIVSRRVFQQYWRTPSYIWSKIILVVLAGLFIGFSFFKADTSQAGLQSQLFSAFMIFLIFSQLCQQTMPAFVTQRSLYEVRERPAKTYSWKVFILSNVIAEIPWNIFVGTLFFLTWFYPIGYYRNAEPTHTVPQRTALMWGLMETFFLFTGTFAIAIVAAMDSAETAGNVANLMFSLCLIFNGVLVPFRTMPGFWKFMYRISPFTYLVEGILSVAVANTHVVCSEDEFLHFDPPNGETCGTYLTPFLDAYGGTLQNYDANSDCTVCSIGSTNTFLDQFSISYSHRFRDFGLMWAYIIFNVFAAIGLYWLVRVPKKSGKEQATESDGKKDVPPPETNHNA</sequence>
<reference evidence="13 14" key="1">
    <citation type="submission" date="2017-03" db="EMBL/GenBank/DDBJ databases">
        <title>Widespread Adenine N6-methylation of Active Genes in Fungi.</title>
        <authorList>
            <consortium name="DOE Joint Genome Institute"/>
            <person name="Mondo S.J."/>
            <person name="Dannebaum R.O."/>
            <person name="Kuo R.C."/>
            <person name="Louie K.B."/>
            <person name="Bewick A.J."/>
            <person name="Labutti K."/>
            <person name="Haridas S."/>
            <person name="Kuo A."/>
            <person name="Salamov A."/>
            <person name="Ahrendt S.R."/>
            <person name="Lau R."/>
            <person name="Bowen B.P."/>
            <person name="Lipzen A."/>
            <person name="Sullivan W."/>
            <person name="Andreopoulos W.B."/>
            <person name="Clum A."/>
            <person name="Lindquist E."/>
            <person name="Daum C."/>
            <person name="Northen T.R."/>
            <person name="Ramamoorthy G."/>
            <person name="Schmitz R.J."/>
            <person name="Gryganskyi A."/>
            <person name="Culley D."/>
            <person name="Magnuson J."/>
            <person name="James T.Y."/>
            <person name="O'Malley M.A."/>
            <person name="Stajich J.E."/>
            <person name="Spatafora J.W."/>
            <person name="Visel A."/>
            <person name="Grigoriev I.V."/>
        </authorList>
    </citation>
    <scope>NUCLEOTIDE SEQUENCE [LARGE SCALE GENOMIC DNA]</scope>
    <source>
        <strain evidence="13 14">NRRL Y-17943</strain>
    </source>
</reference>
<dbReference type="STRING" id="4999.A0A1Y1URT4"/>
<dbReference type="CDD" id="cd03232">
    <property type="entry name" value="ABCG_PDR_domain2"/>
    <property type="match status" value="1"/>
</dbReference>
<protein>
    <submittedName>
        <fullName evidence="13">Putative ATP-binding cassette transporter</fullName>
    </submittedName>
</protein>
<feature type="transmembrane region" description="Helical" evidence="11">
    <location>
        <begin position="1398"/>
        <end position="1416"/>
    </location>
</feature>
<evidence type="ECO:0000256" key="6">
    <source>
        <dbReference type="ARBA" id="ARBA00022840"/>
    </source>
</evidence>
<feature type="transmembrane region" description="Helical" evidence="11">
    <location>
        <begin position="589"/>
        <end position="611"/>
    </location>
</feature>
<dbReference type="InterPro" id="IPR034003">
    <property type="entry name" value="ABCG_PDR_2"/>
</dbReference>
<evidence type="ECO:0000259" key="12">
    <source>
        <dbReference type="PROSITE" id="PS50893"/>
    </source>
</evidence>
<dbReference type="InterPro" id="IPR029481">
    <property type="entry name" value="ABC_trans_N"/>
</dbReference>
<feature type="compositionally biased region" description="Polar residues" evidence="10">
    <location>
        <begin position="52"/>
        <end position="64"/>
    </location>
</feature>
<dbReference type="InterPro" id="IPR013525">
    <property type="entry name" value="ABC2_TM"/>
</dbReference>
<evidence type="ECO:0000256" key="4">
    <source>
        <dbReference type="ARBA" id="ARBA00022692"/>
    </source>
</evidence>
<name>A0A1Y1URT4_9TREE</name>
<feature type="transmembrane region" description="Helical" evidence="11">
    <location>
        <begin position="1520"/>
        <end position="1538"/>
    </location>
</feature>
<dbReference type="PROSITE" id="PS50893">
    <property type="entry name" value="ABC_TRANSPORTER_2"/>
    <property type="match status" value="2"/>
</dbReference>
<dbReference type="FunFam" id="3.40.50.300:FF:000054">
    <property type="entry name" value="ABC multidrug transporter atrF"/>
    <property type="match status" value="1"/>
</dbReference>
<feature type="domain" description="ABC transporter" evidence="12">
    <location>
        <begin position="895"/>
        <end position="1138"/>
    </location>
</feature>
<dbReference type="InterPro" id="IPR003593">
    <property type="entry name" value="AAA+_ATPase"/>
</dbReference>
<keyword evidence="3" id="KW-0813">Transport</keyword>
<feature type="domain" description="ABC transporter" evidence="12">
    <location>
        <begin position="194"/>
        <end position="444"/>
    </location>
</feature>
<dbReference type="Pfam" id="PF06422">
    <property type="entry name" value="PDR_CDR"/>
    <property type="match status" value="1"/>
</dbReference>
<dbReference type="GO" id="GO:0140359">
    <property type="term" value="F:ABC-type transporter activity"/>
    <property type="evidence" value="ECO:0007669"/>
    <property type="project" value="InterPro"/>
</dbReference>
<feature type="transmembrane region" description="Helical" evidence="11">
    <location>
        <begin position="693"/>
        <end position="716"/>
    </location>
</feature>
<dbReference type="CDD" id="cd03233">
    <property type="entry name" value="ABCG_PDR_domain1"/>
    <property type="match status" value="1"/>
</dbReference>
<accession>A0A1Y1URT4</accession>
<feature type="transmembrane region" description="Helical" evidence="11">
    <location>
        <begin position="1320"/>
        <end position="1346"/>
    </location>
</feature>
<evidence type="ECO:0000256" key="9">
    <source>
        <dbReference type="ARBA" id="ARBA00051750"/>
    </source>
</evidence>
<dbReference type="SMART" id="SM00382">
    <property type="entry name" value="AAA"/>
    <property type="match status" value="2"/>
</dbReference>
<organism evidence="13 14">
    <name type="scientific">Kockovaella imperatae</name>
    <dbReference type="NCBI Taxonomy" id="4999"/>
    <lineage>
        <taxon>Eukaryota</taxon>
        <taxon>Fungi</taxon>
        <taxon>Dikarya</taxon>
        <taxon>Basidiomycota</taxon>
        <taxon>Agaricomycotina</taxon>
        <taxon>Tremellomycetes</taxon>
        <taxon>Tremellales</taxon>
        <taxon>Cuniculitremaceae</taxon>
        <taxon>Kockovaella</taxon>
    </lineage>
</organism>
<feature type="region of interest" description="Disordered" evidence="10">
    <location>
        <begin position="852"/>
        <end position="871"/>
    </location>
</feature>
<dbReference type="InterPro" id="IPR003439">
    <property type="entry name" value="ABC_transporter-like_ATP-bd"/>
</dbReference>